<dbReference type="AlphaFoldDB" id="A0A2G5SJR4"/>
<sequence length="105" mass="12410">MCLYFAVPIDSLQSYATYSHISGRERKEARGFCTRARFSSKRTTQAERAERSSKTERGWERIIKSSRKIPSLRKTASKNDFYSRIKALAFFSMKDFFSNFFFIFM</sequence>
<reference evidence="2" key="1">
    <citation type="submission" date="2017-10" db="EMBL/GenBank/DDBJ databases">
        <title>Rapid genome shrinkage in a self-fertile nematode reveals novel sperm competition proteins.</title>
        <authorList>
            <person name="Yin D."/>
            <person name="Schwarz E.M."/>
            <person name="Thomas C.G."/>
            <person name="Felde R.L."/>
            <person name="Korf I.F."/>
            <person name="Cutter A.D."/>
            <person name="Schartner C.M."/>
            <person name="Ralston E.J."/>
            <person name="Meyer B.J."/>
            <person name="Haag E.S."/>
        </authorList>
    </citation>
    <scope>NUCLEOTIDE SEQUENCE [LARGE SCALE GENOMIC DNA]</scope>
    <source>
        <strain evidence="2">JU1422</strain>
    </source>
</reference>
<dbReference type="EMBL" id="PDUG01000006">
    <property type="protein sequence ID" value="PIC15162.1"/>
    <property type="molecule type" value="Genomic_DNA"/>
</dbReference>
<protein>
    <submittedName>
        <fullName evidence="1">Uncharacterized protein</fullName>
    </submittedName>
</protein>
<keyword evidence="2" id="KW-1185">Reference proteome</keyword>
<gene>
    <name evidence="1" type="primary">Cnig_chr_X.g22245</name>
    <name evidence="1" type="ORF">B9Z55_022245</name>
</gene>
<evidence type="ECO:0000313" key="2">
    <source>
        <dbReference type="Proteomes" id="UP000230233"/>
    </source>
</evidence>
<dbReference type="Proteomes" id="UP000230233">
    <property type="component" value="Chromosome X"/>
</dbReference>
<name>A0A2G5SJR4_9PELO</name>
<evidence type="ECO:0000313" key="1">
    <source>
        <dbReference type="EMBL" id="PIC15162.1"/>
    </source>
</evidence>
<comment type="caution">
    <text evidence="1">The sequence shown here is derived from an EMBL/GenBank/DDBJ whole genome shotgun (WGS) entry which is preliminary data.</text>
</comment>
<organism evidence="1 2">
    <name type="scientific">Caenorhabditis nigoni</name>
    <dbReference type="NCBI Taxonomy" id="1611254"/>
    <lineage>
        <taxon>Eukaryota</taxon>
        <taxon>Metazoa</taxon>
        <taxon>Ecdysozoa</taxon>
        <taxon>Nematoda</taxon>
        <taxon>Chromadorea</taxon>
        <taxon>Rhabditida</taxon>
        <taxon>Rhabditina</taxon>
        <taxon>Rhabditomorpha</taxon>
        <taxon>Rhabditoidea</taxon>
        <taxon>Rhabditidae</taxon>
        <taxon>Peloderinae</taxon>
        <taxon>Caenorhabditis</taxon>
    </lineage>
</organism>
<proteinExistence type="predicted"/>
<accession>A0A2G5SJR4</accession>